<dbReference type="SUPFAM" id="SSF56784">
    <property type="entry name" value="HAD-like"/>
    <property type="match status" value="1"/>
</dbReference>
<name>A0A1I3DMF4_SELRU</name>
<keyword evidence="5" id="KW-0378">Hydrolase</keyword>
<dbReference type="RefSeq" id="WP_075442724.1">
    <property type="nucleotide sequence ID" value="NZ_FOQK01000007.1"/>
</dbReference>
<dbReference type="PANTHER" id="PTHR21485:SF3">
    <property type="entry name" value="N-ACYLNEURAMINATE CYTIDYLYLTRANSFERASE"/>
    <property type="match status" value="1"/>
</dbReference>
<dbReference type="PANTHER" id="PTHR21485">
    <property type="entry name" value="HAD SUPERFAMILY MEMBERS CMAS AND KDSC"/>
    <property type="match status" value="1"/>
</dbReference>
<dbReference type="PIRSF" id="PIRSF006118">
    <property type="entry name" value="KDO8-P_Ptase"/>
    <property type="match status" value="1"/>
</dbReference>
<proteinExistence type="inferred from homology"/>
<dbReference type="GO" id="GO:0016788">
    <property type="term" value="F:hydrolase activity, acting on ester bonds"/>
    <property type="evidence" value="ECO:0007669"/>
    <property type="project" value="InterPro"/>
</dbReference>
<dbReference type="InterPro" id="IPR036412">
    <property type="entry name" value="HAD-like_sf"/>
</dbReference>
<evidence type="ECO:0000256" key="2">
    <source>
        <dbReference type="ARBA" id="ARBA00005893"/>
    </source>
</evidence>
<keyword evidence="4 7" id="KW-0479">Metal-binding</keyword>
<dbReference type="OrthoDB" id="9805604at2"/>
<sequence>MEQKSGALERAQALKLIIFDVDGVLTDGGIYIGESGELYKPFFCRDGLGITLAHKAGLKTAIITGRKSSQVAFRAGELHISEVFQGSLDKRAAYRTLKEKLNLRDEEIGYIGDDLIDLPIMCQVGLPMAVADAVPEVRQQALLTAGFAGGQGAVRELIEFILKAQGKWQALLQDFYEPDAGSGLAQ</sequence>
<dbReference type="SFLD" id="SFLDG01138">
    <property type="entry name" value="C1.6.2:_Deoxy-d-mannose-octulo"/>
    <property type="match status" value="1"/>
</dbReference>
<gene>
    <name evidence="8" type="ORF">SAMN04487861_10729</name>
</gene>
<dbReference type="GO" id="GO:0008781">
    <property type="term" value="F:N-acylneuraminate cytidylyltransferase activity"/>
    <property type="evidence" value="ECO:0007669"/>
    <property type="project" value="TreeGrafter"/>
</dbReference>
<evidence type="ECO:0000313" key="9">
    <source>
        <dbReference type="Proteomes" id="UP000183639"/>
    </source>
</evidence>
<evidence type="ECO:0000256" key="5">
    <source>
        <dbReference type="ARBA" id="ARBA00022801"/>
    </source>
</evidence>
<dbReference type="CDD" id="cd01630">
    <property type="entry name" value="HAD_KDO-like"/>
    <property type="match status" value="1"/>
</dbReference>
<evidence type="ECO:0000256" key="7">
    <source>
        <dbReference type="PIRSR" id="PIRSR006118-2"/>
    </source>
</evidence>
<evidence type="ECO:0000256" key="1">
    <source>
        <dbReference type="ARBA" id="ARBA00001946"/>
    </source>
</evidence>
<dbReference type="SFLD" id="SFLDG01136">
    <property type="entry name" value="C1.6:_Phosphoserine_Phosphatas"/>
    <property type="match status" value="1"/>
</dbReference>
<evidence type="ECO:0000256" key="6">
    <source>
        <dbReference type="ARBA" id="ARBA00022842"/>
    </source>
</evidence>
<protein>
    <submittedName>
        <fullName evidence="8">3-deoxy-D-manno-octulosonate 8-phosphate phosphatase (KDO 8-P phosphatase)</fullName>
    </submittedName>
</protein>
<dbReference type="FunFam" id="3.40.50.1000:FF:000029">
    <property type="entry name" value="3-deoxy-D-manno-octulosonate 8-phosphate phosphatase KdsC"/>
    <property type="match status" value="1"/>
</dbReference>
<dbReference type="InterPro" id="IPR023214">
    <property type="entry name" value="HAD_sf"/>
</dbReference>
<dbReference type="Pfam" id="PF08282">
    <property type="entry name" value="Hydrolase_3"/>
    <property type="match status" value="1"/>
</dbReference>
<evidence type="ECO:0000256" key="3">
    <source>
        <dbReference type="ARBA" id="ARBA00011881"/>
    </source>
</evidence>
<dbReference type="NCBIfam" id="TIGR01670">
    <property type="entry name" value="KdsC-phosphatas"/>
    <property type="match status" value="1"/>
</dbReference>
<accession>A0A1I3DMF4</accession>
<dbReference type="Proteomes" id="UP000183639">
    <property type="component" value="Unassembled WGS sequence"/>
</dbReference>
<comment type="cofactor">
    <cofactor evidence="1 7">
        <name>Mg(2+)</name>
        <dbReference type="ChEBI" id="CHEBI:18420"/>
    </cofactor>
</comment>
<dbReference type="SFLD" id="SFLDS00003">
    <property type="entry name" value="Haloacid_Dehalogenase"/>
    <property type="match status" value="1"/>
</dbReference>
<feature type="binding site" evidence="7">
    <location>
        <position position="20"/>
    </location>
    <ligand>
        <name>Mg(2+)</name>
        <dbReference type="ChEBI" id="CHEBI:18420"/>
    </ligand>
</feature>
<dbReference type="Gene3D" id="3.40.50.1000">
    <property type="entry name" value="HAD superfamily/HAD-like"/>
    <property type="match status" value="1"/>
</dbReference>
<feature type="binding site" evidence="7">
    <location>
        <position position="22"/>
    </location>
    <ligand>
        <name>substrate</name>
    </ligand>
</feature>
<comment type="subunit">
    <text evidence="3">Homotetramer.</text>
</comment>
<feature type="binding site" evidence="7">
    <location>
        <position position="113"/>
    </location>
    <ligand>
        <name>Mg(2+)</name>
        <dbReference type="ChEBI" id="CHEBI:18420"/>
    </ligand>
</feature>
<keyword evidence="6 7" id="KW-0460">Magnesium</keyword>
<dbReference type="InterPro" id="IPR050793">
    <property type="entry name" value="CMP-NeuNAc_synthase"/>
</dbReference>
<comment type="similarity">
    <text evidence="2">Belongs to the KdsC family.</text>
</comment>
<reference evidence="8 9" key="1">
    <citation type="submission" date="2016-10" db="EMBL/GenBank/DDBJ databases">
        <authorList>
            <person name="de Groot N.N."/>
        </authorList>
    </citation>
    <scope>NUCLEOTIDE SEQUENCE [LARGE SCALE GENOMIC DNA]</scope>
    <source>
        <strain evidence="8 9">Z108</strain>
    </source>
</reference>
<evidence type="ECO:0000313" key="8">
    <source>
        <dbReference type="EMBL" id="SFH87914.1"/>
    </source>
</evidence>
<dbReference type="EMBL" id="FOQK01000007">
    <property type="protein sequence ID" value="SFH87914.1"/>
    <property type="molecule type" value="Genomic_DNA"/>
</dbReference>
<dbReference type="InterPro" id="IPR010023">
    <property type="entry name" value="KdsC_fam"/>
</dbReference>
<dbReference type="AlphaFoldDB" id="A0A1I3DMF4"/>
<organism evidence="8 9">
    <name type="scientific">Selenomonas ruminantium</name>
    <dbReference type="NCBI Taxonomy" id="971"/>
    <lineage>
        <taxon>Bacteria</taxon>
        <taxon>Bacillati</taxon>
        <taxon>Bacillota</taxon>
        <taxon>Negativicutes</taxon>
        <taxon>Selenomonadales</taxon>
        <taxon>Selenomonadaceae</taxon>
        <taxon>Selenomonas</taxon>
    </lineage>
</organism>
<dbReference type="GO" id="GO:0046872">
    <property type="term" value="F:metal ion binding"/>
    <property type="evidence" value="ECO:0007669"/>
    <property type="project" value="UniProtKB-KW"/>
</dbReference>
<evidence type="ECO:0000256" key="4">
    <source>
        <dbReference type="ARBA" id="ARBA00022723"/>
    </source>
</evidence>